<dbReference type="EMBL" id="AOHT01000051">
    <property type="protein sequence ID" value="ELY23806.1"/>
    <property type="molecule type" value="Genomic_DNA"/>
</dbReference>
<evidence type="ECO:0000313" key="2">
    <source>
        <dbReference type="EMBL" id="ELY23806.1"/>
    </source>
</evidence>
<feature type="domain" description="C2H2-type" evidence="1">
    <location>
        <begin position="43"/>
        <end position="70"/>
    </location>
</feature>
<dbReference type="InterPro" id="IPR013087">
    <property type="entry name" value="Znf_C2H2_type"/>
</dbReference>
<evidence type="ECO:0000259" key="1">
    <source>
        <dbReference type="PROSITE" id="PS50157"/>
    </source>
</evidence>
<name>L9UGM8_HALBP</name>
<sequence>MNVILNSRGTRATERGRFRSWCIVSLLDRLHEEYESDGSLVLFRCTECGQTAMSLGSLHAHCEQHRGYTRFGFQIPFTRTSPANFDQLMELTEVLRVEETSTISLADVEGLQNTKPYVSFAG</sequence>
<accession>L9UGM8</accession>
<dbReference type="AlphaFoldDB" id="L9UGM8"/>
<dbReference type="PROSITE" id="PS50157">
    <property type="entry name" value="ZINC_FINGER_C2H2_2"/>
    <property type="match status" value="1"/>
</dbReference>
<dbReference type="Proteomes" id="UP000011585">
    <property type="component" value="Unassembled WGS sequence"/>
</dbReference>
<comment type="caution">
    <text evidence="2">The sequence shown here is derived from an EMBL/GenBank/DDBJ whole genome shotgun (WGS) entry which is preliminary data.</text>
</comment>
<reference evidence="2 3" key="1">
    <citation type="journal article" date="2014" name="PLoS Genet.">
        <title>Phylogenetically driven sequencing of extremely halophilic archaea reveals strategies for static and dynamic osmo-response.</title>
        <authorList>
            <person name="Becker E.A."/>
            <person name="Seitzer P.M."/>
            <person name="Tritt A."/>
            <person name="Larsen D."/>
            <person name="Krusor M."/>
            <person name="Yao A.I."/>
            <person name="Wu D."/>
            <person name="Madern D."/>
            <person name="Eisen J.A."/>
            <person name="Darling A.E."/>
            <person name="Facciotti M.T."/>
        </authorList>
    </citation>
    <scope>NUCLEOTIDE SEQUENCE [LARGE SCALE GENOMIC DNA]</scope>
    <source>
        <strain evidence="2 3">DSM 11551</strain>
    </source>
</reference>
<gene>
    <name evidence="2" type="ORF">C499_18684</name>
</gene>
<proteinExistence type="predicted"/>
<organism evidence="2 3">
    <name type="scientific">Halogeometricum borinquense (strain ATCC 700274 / DSM 11551 / JCM 10706 / KCTC 4070 / PR3)</name>
    <dbReference type="NCBI Taxonomy" id="469382"/>
    <lineage>
        <taxon>Archaea</taxon>
        <taxon>Methanobacteriati</taxon>
        <taxon>Methanobacteriota</taxon>
        <taxon>Stenosarchaea group</taxon>
        <taxon>Halobacteria</taxon>
        <taxon>Halobacteriales</taxon>
        <taxon>Haloferacaceae</taxon>
        <taxon>Halogeometricum</taxon>
    </lineage>
</organism>
<protein>
    <recommendedName>
        <fullName evidence="1">C2H2-type domain-containing protein</fullName>
    </recommendedName>
</protein>
<evidence type="ECO:0000313" key="3">
    <source>
        <dbReference type="Proteomes" id="UP000011585"/>
    </source>
</evidence>